<proteinExistence type="predicted"/>
<accession>A0ACB7IS51</accession>
<dbReference type="EMBL" id="WQMT02000008">
    <property type="protein sequence ID" value="KAG9219891.1"/>
    <property type="molecule type" value="Genomic_DNA"/>
</dbReference>
<evidence type="ECO:0000313" key="2">
    <source>
        <dbReference type="Proteomes" id="UP000824881"/>
    </source>
</evidence>
<dbReference type="Proteomes" id="UP000824881">
    <property type="component" value="Unassembled WGS sequence"/>
</dbReference>
<sequence length="272" mass="30229">MSQSGNVTICGLAVLENPRRYDESKPDSLAFDAQFYLAHGVTLVAHLRFYNDAGWEFDDMGFYMVCANIAQTQSGAKLGKEEINQLVHQVVGDIHWLIPVSVTKDQLRQRPWITVASTVLDNSVDLSEGSFRADAYQFTQANRNTGNPSILPIKALFSKRFTKKPVPKAHSNVTFEGYLSRYSETNDVADCFYVEIENITFQGRSYTPASAKTVETPVTTKRKRNLKFNFDNDDEAPSTPSPIISKHARLSGSDSSSSLTKGMTPVPSRSSQ</sequence>
<organism evidence="1 2">
    <name type="scientific">Pleurotus cornucopiae</name>
    <name type="common">Cornucopia mushroom</name>
    <dbReference type="NCBI Taxonomy" id="5321"/>
    <lineage>
        <taxon>Eukaryota</taxon>
        <taxon>Fungi</taxon>
        <taxon>Dikarya</taxon>
        <taxon>Basidiomycota</taxon>
        <taxon>Agaricomycotina</taxon>
        <taxon>Agaricomycetes</taxon>
        <taxon>Agaricomycetidae</taxon>
        <taxon>Agaricales</taxon>
        <taxon>Pleurotineae</taxon>
        <taxon>Pleurotaceae</taxon>
        <taxon>Pleurotus</taxon>
    </lineage>
</organism>
<comment type="caution">
    <text evidence="1">The sequence shown here is derived from an EMBL/GenBank/DDBJ whole genome shotgun (WGS) entry which is preliminary data.</text>
</comment>
<evidence type="ECO:0000313" key="1">
    <source>
        <dbReference type="EMBL" id="KAG9219891.1"/>
    </source>
</evidence>
<name>A0ACB7IS51_PLECO</name>
<protein>
    <submittedName>
        <fullName evidence="1">Uncharacterized protein</fullName>
    </submittedName>
</protein>
<gene>
    <name evidence="1" type="ORF">CCMSSC00406_0010063</name>
</gene>
<reference evidence="1 2" key="1">
    <citation type="journal article" date="2021" name="Appl. Environ. Microbiol.">
        <title>Genetic linkage and physical mapping for an oyster mushroom Pleurotus cornucopiae and QTL analysis for the trait cap color.</title>
        <authorList>
            <person name="Zhang Y."/>
            <person name="Gao W."/>
            <person name="Sonnenberg A."/>
            <person name="Chen Q."/>
            <person name="Zhang J."/>
            <person name="Huang C."/>
        </authorList>
    </citation>
    <scope>NUCLEOTIDE SEQUENCE [LARGE SCALE GENOMIC DNA]</scope>
    <source>
        <strain evidence="1">CCMSSC00406</strain>
    </source>
</reference>
<keyword evidence="2" id="KW-1185">Reference proteome</keyword>